<evidence type="ECO:0000313" key="3">
    <source>
        <dbReference type="EMBL" id="KAK2605553.1"/>
    </source>
</evidence>
<dbReference type="EMBL" id="JAUJFL010000004">
    <property type="protein sequence ID" value="KAK2605553.1"/>
    <property type="molecule type" value="Genomic_DNA"/>
</dbReference>
<evidence type="ECO:0000313" key="4">
    <source>
        <dbReference type="Proteomes" id="UP001265746"/>
    </source>
</evidence>
<organism evidence="3 4">
    <name type="scientific">Phomopsis amygdali</name>
    <name type="common">Fusicoccum amygdali</name>
    <dbReference type="NCBI Taxonomy" id="1214568"/>
    <lineage>
        <taxon>Eukaryota</taxon>
        <taxon>Fungi</taxon>
        <taxon>Dikarya</taxon>
        <taxon>Ascomycota</taxon>
        <taxon>Pezizomycotina</taxon>
        <taxon>Sordariomycetes</taxon>
        <taxon>Sordariomycetidae</taxon>
        <taxon>Diaporthales</taxon>
        <taxon>Diaporthaceae</taxon>
        <taxon>Diaporthe</taxon>
    </lineage>
</organism>
<dbReference type="Pfam" id="PF06985">
    <property type="entry name" value="HET"/>
    <property type="match status" value="1"/>
</dbReference>
<dbReference type="AlphaFoldDB" id="A0AAD9SEW0"/>
<gene>
    <name evidence="3" type="ORF">N8I77_008382</name>
</gene>
<evidence type="ECO:0000259" key="2">
    <source>
        <dbReference type="Pfam" id="PF06985"/>
    </source>
</evidence>
<protein>
    <recommendedName>
        <fullName evidence="2">Heterokaryon incompatibility domain-containing protein</fullName>
    </recommendedName>
</protein>
<feature type="region of interest" description="Disordered" evidence="1">
    <location>
        <begin position="1"/>
        <end position="20"/>
    </location>
</feature>
<accession>A0AAD9SEW0</accession>
<dbReference type="PANTHER" id="PTHR33112">
    <property type="entry name" value="DOMAIN PROTEIN, PUTATIVE-RELATED"/>
    <property type="match status" value="1"/>
</dbReference>
<evidence type="ECO:0000256" key="1">
    <source>
        <dbReference type="SAM" id="MobiDB-lite"/>
    </source>
</evidence>
<sequence length="668" mass="76332">MDSMQGKGSHSTGPSPKGTSLEAPQCACFAFVPSSNEDFKDWYDYEALDLDYEALKESAKRGHCRTCVGIVKFLKAQPLAPTRLVYHIDCFGDLIPAFTFADEMDPPPYELFTINDGSAGDLRMKRSHRNPRIPRMRVPSGDTSSTQAFDTLKHWISRCQAEHTHCQPTADKTLSHRILEIKSISPLSIRVVENCTLSKSYACLSHRWADQRTKSVSLTKDNLDLYKAEVPENNVYPLMRDAIVATYELDVRFIWIDCYCIIQDDEEDWKKEAAEMGSIYENAFFTISATSSSGGCSMFSTISEESVAFQVTEIQGEPVYIRKQLSHPCIVHYDKYTGAELLRGPSLARAWIFQERLLSNRFIHFTKDELFWECRESTWCECESIKRQWEEERKGQIRTLGDQGWDHIAEQYNDTQLTLEKDRLPALAGLARRYAELHGKKTYLAGLWEDDLPSALAWEKVAWHEPRPLKQVTPTWSWTSQPYGKELVSNSVRRSGRLVKYRMNPPDADVYAGAESTEITVEAPMLDLTVYKHEDEGLIGRLENGFLRIWADFKTDPDDTTKYRTVPDGSRCLLLLLLGHADNNDWAHVYGIVLLQQNSDAHAEASRFERIGYFNNYDGDYCYLDESGEFAEYCGGSFPPFAMPVNTWPAAPVRWLMDRAETRQVTLV</sequence>
<keyword evidence="4" id="KW-1185">Reference proteome</keyword>
<dbReference type="PANTHER" id="PTHR33112:SF13">
    <property type="entry name" value="HETEROKARYON INCOMPATIBILITY DOMAIN-CONTAINING PROTEIN"/>
    <property type="match status" value="1"/>
</dbReference>
<comment type="caution">
    <text evidence="3">The sequence shown here is derived from an EMBL/GenBank/DDBJ whole genome shotgun (WGS) entry which is preliminary data.</text>
</comment>
<dbReference type="Proteomes" id="UP001265746">
    <property type="component" value="Unassembled WGS sequence"/>
</dbReference>
<proteinExistence type="predicted"/>
<reference evidence="3" key="1">
    <citation type="submission" date="2023-06" db="EMBL/GenBank/DDBJ databases">
        <authorList>
            <person name="Noh H."/>
        </authorList>
    </citation>
    <scope>NUCLEOTIDE SEQUENCE</scope>
    <source>
        <strain evidence="3">DUCC20226</strain>
    </source>
</reference>
<feature type="domain" description="Heterokaryon incompatibility" evidence="2">
    <location>
        <begin position="201"/>
        <end position="355"/>
    </location>
</feature>
<name>A0AAD9SEW0_PHOAM</name>
<dbReference type="InterPro" id="IPR010730">
    <property type="entry name" value="HET"/>
</dbReference>
<feature type="compositionally biased region" description="Polar residues" evidence="1">
    <location>
        <begin position="1"/>
        <end position="18"/>
    </location>
</feature>